<name>A0ACA9SKK8_9GLOM</name>
<evidence type="ECO:0000313" key="1">
    <source>
        <dbReference type="EMBL" id="CAG8842614.1"/>
    </source>
</evidence>
<feature type="non-terminal residue" evidence="1">
    <location>
        <position position="1"/>
    </location>
</feature>
<gene>
    <name evidence="1" type="ORF">RPERSI_LOCUS32400</name>
</gene>
<dbReference type="Proteomes" id="UP000789920">
    <property type="component" value="Unassembled WGS sequence"/>
</dbReference>
<reference evidence="1" key="1">
    <citation type="submission" date="2021-06" db="EMBL/GenBank/DDBJ databases">
        <authorList>
            <person name="Kallberg Y."/>
            <person name="Tangrot J."/>
            <person name="Rosling A."/>
        </authorList>
    </citation>
    <scope>NUCLEOTIDE SEQUENCE</scope>
    <source>
        <strain evidence="1">MA461A</strain>
    </source>
</reference>
<protein>
    <submittedName>
        <fullName evidence="1">12054_t:CDS:1</fullName>
    </submittedName>
</protein>
<accession>A0ACA9SKK8</accession>
<proteinExistence type="predicted"/>
<keyword evidence="2" id="KW-1185">Reference proteome</keyword>
<organism evidence="1 2">
    <name type="scientific">Racocetra persica</name>
    <dbReference type="NCBI Taxonomy" id="160502"/>
    <lineage>
        <taxon>Eukaryota</taxon>
        <taxon>Fungi</taxon>
        <taxon>Fungi incertae sedis</taxon>
        <taxon>Mucoromycota</taxon>
        <taxon>Glomeromycotina</taxon>
        <taxon>Glomeromycetes</taxon>
        <taxon>Diversisporales</taxon>
        <taxon>Gigasporaceae</taxon>
        <taxon>Racocetra</taxon>
    </lineage>
</organism>
<sequence>QRVKKENLLISTIIPGSKGPKDLNSFLSPAVAELCRLEEGVECPSIKYNGTFVLHRCVLSWSGDIPALTKLMGLTGYNSYKGCRYCNIKDIYSSHVYYPTKPPRDQEGETYDPENLPLRSHKKYKSQIQKIQNTQTTLEQNQAVR</sequence>
<comment type="caution">
    <text evidence="1">The sequence shown here is derived from an EMBL/GenBank/DDBJ whole genome shotgun (WGS) entry which is preliminary data.</text>
</comment>
<evidence type="ECO:0000313" key="2">
    <source>
        <dbReference type="Proteomes" id="UP000789920"/>
    </source>
</evidence>
<dbReference type="EMBL" id="CAJVQC010134916">
    <property type="protein sequence ID" value="CAG8842614.1"/>
    <property type="molecule type" value="Genomic_DNA"/>
</dbReference>
<feature type="non-terminal residue" evidence="1">
    <location>
        <position position="145"/>
    </location>
</feature>